<evidence type="ECO:0000259" key="2">
    <source>
        <dbReference type="SMART" id="SM00858"/>
    </source>
</evidence>
<keyword evidence="1" id="KW-0812">Transmembrane</keyword>
<sequence length="239" mass="26999">MKGKLKWIVILIISLLMTVITLLFLQKYLSEETERRIQQAEPEGQSVVVFARPMEADEQVYAEALAIRDFPQHLVSSQWLSSSEIAELLGQRLKYAVKQGEPLTRAMLISNNFAGLSRQLPKDHYAVTLSSVEGARHNGLLAVGDRVDVVFYQHLPSGQRDQHSFTDLAVFDLGGEQQNLAAATGITLLVPENQIRDFTHFRTDEYSLWVRPTSLAENSDRWQPITPPTRVLSWTGEQP</sequence>
<keyword evidence="4" id="KW-1185">Reference proteome</keyword>
<dbReference type="CDD" id="cd11614">
    <property type="entry name" value="SAF_CpaB_FlgA_like"/>
    <property type="match status" value="1"/>
</dbReference>
<dbReference type="RefSeq" id="WP_126783536.1">
    <property type="nucleotide sequence ID" value="NZ_PIQF01000001.1"/>
</dbReference>
<evidence type="ECO:0000313" key="4">
    <source>
        <dbReference type="Proteomes" id="UP000287908"/>
    </source>
</evidence>
<reference evidence="3 4" key="1">
    <citation type="journal article" date="2011" name="Front. Microbiol.">
        <title>Genomic signatures of strain selection and enhancement in Bacillus atrophaeus var. globigii, a historical biowarfare simulant.</title>
        <authorList>
            <person name="Gibbons H.S."/>
            <person name="Broomall S.M."/>
            <person name="McNew L.A."/>
            <person name="Daligault H."/>
            <person name="Chapman C."/>
            <person name="Bruce D."/>
            <person name="Karavis M."/>
            <person name="Krepps M."/>
            <person name="McGregor P.A."/>
            <person name="Hong C."/>
            <person name="Park K.H."/>
            <person name="Akmal A."/>
            <person name="Feldman A."/>
            <person name="Lin J.S."/>
            <person name="Chang W.E."/>
            <person name="Higgs B.W."/>
            <person name="Demirev P."/>
            <person name="Lindquist J."/>
            <person name="Liem A."/>
            <person name="Fochler E."/>
            <person name="Read T.D."/>
            <person name="Tapia R."/>
            <person name="Johnson S."/>
            <person name="Bishop-Lilly K.A."/>
            <person name="Detter C."/>
            <person name="Han C."/>
            <person name="Sozhamannan S."/>
            <person name="Rosenzweig C.N."/>
            <person name="Skowronski E.W."/>
        </authorList>
    </citation>
    <scope>NUCLEOTIDE SEQUENCE [LARGE SCALE GENOMIC DNA]</scope>
    <source>
        <strain evidence="3 4">CL-SP19</strain>
    </source>
</reference>
<accession>A0A432ZH84</accession>
<evidence type="ECO:0000313" key="3">
    <source>
        <dbReference type="EMBL" id="RUO77263.1"/>
    </source>
</evidence>
<feature type="domain" description="SAF" evidence="2">
    <location>
        <begin position="45"/>
        <end position="109"/>
    </location>
</feature>
<organism evidence="3 4">
    <name type="scientific">Idiomarina seosinensis</name>
    <dbReference type="NCBI Taxonomy" id="281739"/>
    <lineage>
        <taxon>Bacteria</taxon>
        <taxon>Pseudomonadati</taxon>
        <taxon>Pseudomonadota</taxon>
        <taxon>Gammaproteobacteria</taxon>
        <taxon>Alteromonadales</taxon>
        <taxon>Idiomarinaceae</taxon>
        <taxon>Idiomarina</taxon>
    </lineage>
</organism>
<evidence type="ECO:0000256" key="1">
    <source>
        <dbReference type="SAM" id="Phobius"/>
    </source>
</evidence>
<keyword evidence="1" id="KW-1133">Transmembrane helix</keyword>
<dbReference type="AlphaFoldDB" id="A0A432ZH84"/>
<gene>
    <name evidence="3" type="primary">cpaB</name>
    <name evidence="3" type="ORF">CWI81_01895</name>
</gene>
<name>A0A432ZH84_9GAMM</name>
<feature type="transmembrane region" description="Helical" evidence="1">
    <location>
        <begin position="7"/>
        <end position="25"/>
    </location>
</feature>
<dbReference type="SMART" id="SM00858">
    <property type="entry name" value="SAF"/>
    <property type="match status" value="1"/>
</dbReference>
<dbReference type="OrthoDB" id="6237338at2"/>
<dbReference type="Pfam" id="PF08666">
    <property type="entry name" value="SAF"/>
    <property type="match status" value="1"/>
</dbReference>
<dbReference type="InterPro" id="IPR017592">
    <property type="entry name" value="Pilus_assmbl_Flp-typ_CpaB"/>
</dbReference>
<keyword evidence="1" id="KW-0472">Membrane</keyword>
<dbReference type="InterPro" id="IPR013974">
    <property type="entry name" value="SAF"/>
</dbReference>
<dbReference type="EMBL" id="PIQF01000001">
    <property type="protein sequence ID" value="RUO77263.1"/>
    <property type="molecule type" value="Genomic_DNA"/>
</dbReference>
<comment type="caution">
    <text evidence="3">The sequence shown here is derived from an EMBL/GenBank/DDBJ whole genome shotgun (WGS) entry which is preliminary data.</text>
</comment>
<dbReference type="Proteomes" id="UP000287908">
    <property type="component" value="Unassembled WGS sequence"/>
</dbReference>
<protein>
    <submittedName>
        <fullName evidence="3">Flp pilus assembly protein CpaB</fullName>
    </submittedName>
</protein>
<proteinExistence type="predicted"/>
<dbReference type="NCBIfam" id="TIGR03177">
    <property type="entry name" value="pilus_cpaB"/>
    <property type="match status" value="1"/>
</dbReference>